<evidence type="ECO:0000313" key="2">
    <source>
        <dbReference type="Proteomes" id="UP001320706"/>
    </source>
</evidence>
<keyword evidence="1" id="KW-0808">Transferase</keyword>
<comment type="caution">
    <text evidence="1">The sequence shown here is derived from an EMBL/GenBank/DDBJ whole genome shotgun (WGS) entry which is preliminary data.</text>
</comment>
<organism evidence="1 2">
    <name type="scientific">Zalaria obscura</name>
    <dbReference type="NCBI Taxonomy" id="2024903"/>
    <lineage>
        <taxon>Eukaryota</taxon>
        <taxon>Fungi</taxon>
        <taxon>Dikarya</taxon>
        <taxon>Ascomycota</taxon>
        <taxon>Pezizomycotina</taxon>
        <taxon>Dothideomycetes</taxon>
        <taxon>Dothideomycetidae</taxon>
        <taxon>Dothideales</taxon>
        <taxon>Zalariaceae</taxon>
        <taxon>Zalaria</taxon>
    </lineage>
</organism>
<gene>
    <name evidence="1" type="primary">AKR1</name>
    <name evidence="1" type="ORF">M8818_003201</name>
</gene>
<evidence type="ECO:0000313" key="1">
    <source>
        <dbReference type="EMBL" id="KAK8211546.1"/>
    </source>
</evidence>
<keyword evidence="2" id="KW-1185">Reference proteome</keyword>
<sequence>MTSSNPPSSPRLDRSSSSTANGSLQHEEQKEVEMNSLGHEQRALPVEEDLMQLARLGELRAIQKLFDSGKYTAASTDEQGITALHWAAINGHYALCHFLISAGAPINAKGGDAAATPVLWASKKCNLEIVQLLLTHGADPLATDDQGYNLLHCATLDGNVFQLILLLHHPEINVDVPDAQGHTSLMWAAYKGYPACVDVLLRWGADVGARDEMGFTALHWALVKGSYACIQKLVEYGADRFAANNEGKTPAVTAKDMHSVRQWHRALADCGYDSQGRELVFPLTFVKDKRKFLNRFFFCWPFVVIGVGIWILANVWVYAAVPMMLLVCYGLQWLAARLLKWAPSDMKHMHKTPFLAGIFCGTLAWVGLRWLTHILPATYSISPLSNFLFLLFYSLTTHFYLLSAFSDPGYIPKSTSRSQQRQTIETLLDQHIFDESHFCTACLIRKPLRSKHCKRCNRCVARTDHHCPWVDNCVAINNHRSFLLYLISLALGIIFILRLTLTYLSAVPAPSDTALDCAILRAELCREWSKDPFTLITAAWAALQLLWVTMLLFVQLSQIARATTTYESMRGGAAPGPLTTALTTGSTSLEGGAVGGAGAGPVPAGAGADAGAGHGQGQGQGSAQGSAQGKHRKKEGCWAQWKKLLGLDTFVATALHGSRAGEVMAARRRNPFNHGVVRNCGDFWTGGEKGLKGWIGRQESGKGLLGGMVVDYRRLYEVPGGAGMGYAEGGYEGIAGEEV</sequence>
<accession>A0ACC3SGB1</accession>
<protein>
    <submittedName>
        <fullName evidence="1">Palmitoyltransferase akr1</fullName>
        <ecNumber evidence="1">2.3.1.225</ecNumber>
    </submittedName>
</protein>
<name>A0ACC3SGB1_9PEZI</name>
<proteinExistence type="predicted"/>
<dbReference type="Proteomes" id="UP001320706">
    <property type="component" value="Unassembled WGS sequence"/>
</dbReference>
<reference evidence="1" key="1">
    <citation type="submission" date="2024-02" db="EMBL/GenBank/DDBJ databases">
        <title>Metagenome Assembled Genome of Zalaria obscura JY119.</title>
        <authorList>
            <person name="Vighnesh L."/>
            <person name="Jagadeeshwari U."/>
            <person name="Venkata Ramana C."/>
            <person name="Sasikala C."/>
        </authorList>
    </citation>
    <scope>NUCLEOTIDE SEQUENCE</scope>
    <source>
        <strain evidence="1">JY119</strain>
    </source>
</reference>
<dbReference type="EMBL" id="JAMKPW020000013">
    <property type="protein sequence ID" value="KAK8211546.1"/>
    <property type="molecule type" value="Genomic_DNA"/>
</dbReference>
<dbReference type="EC" id="2.3.1.225" evidence="1"/>
<keyword evidence="1" id="KW-0012">Acyltransferase</keyword>